<dbReference type="Proteomes" id="UP000016570">
    <property type="component" value="Unassembled WGS sequence"/>
</dbReference>
<comment type="caution">
    <text evidence="1">The sequence shown here is derived from an EMBL/GenBank/DDBJ whole genome shotgun (WGS) entry which is preliminary data.</text>
</comment>
<name>U3A492_VIBPR</name>
<gene>
    <name evidence="1" type="ORF">VPR01S_11_01560</name>
</gene>
<dbReference type="STRING" id="1219065.VPR01S_11_01560"/>
<accession>U3A492</accession>
<protein>
    <recommendedName>
        <fullName evidence="3">Delta-VPH</fullName>
    </recommendedName>
</protein>
<evidence type="ECO:0008006" key="3">
    <source>
        <dbReference type="Google" id="ProtNLM"/>
    </source>
</evidence>
<dbReference type="RefSeq" id="WP_021706133.1">
    <property type="nucleotide sequence ID" value="NZ_BATJ01000011.1"/>
</dbReference>
<reference evidence="1 2" key="1">
    <citation type="submission" date="2013-09" db="EMBL/GenBank/DDBJ databases">
        <title>Whole genome shotgun sequence of Vibrio proteolyticus NBRC 13287.</title>
        <authorList>
            <person name="Isaki S."/>
            <person name="Hosoyama A."/>
            <person name="Numata M."/>
            <person name="Hashimoto M."/>
            <person name="Hosoyama Y."/>
            <person name="Tsuchikane K."/>
            <person name="Noguchi M."/>
            <person name="Hirakata S."/>
            <person name="Ichikawa N."/>
            <person name="Ohji S."/>
            <person name="Yamazoe A."/>
            <person name="Fujita N."/>
        </authorList>
    </citation>
    <scope>NUCLEOTIDE SEQUENCE [LARGE SCALE GENOMIC DNA]</scope>
    <source>
        <strain evidence="1 2">NBRC 13287</strain>
    </source>
</reference>
<keyword evidence="2" id="KW-1185">Reference proteome</keyword>
<dbReference type="Pfam" id="PF12261">
    <property type="entry name" value="T_hemolysin"/>
    <property type="match status" value="1"/>
</dbReference>
<organism evidence="1 2">
    <name type="scientific">Vibrio proteolyticus NBRC 13287</name>
    <dbReference type="NCBI Taxonomy" id="1219065"/>
    <lineage>
        <taxon>Bacteria</taxon>
        <taxon>Pseudomonadati</taxon>
        <taxon>Pseudomonadota</taxon>
        <taxon>Gammaproteobacteria</taxon>
        <taxon>Vibrionales</taxon>
        <taxon>Vibrionaceae</taxon>
        <taxon>Vibrio</taxon>
    </lineage>
</organism>
<sequence length="204" mass="23281">MRDDCSASSLNLEIVDHHHALWPEVTQQITRRYQQAFDARLCSFMPAFMALMMDNEIKSLCGFRMAHNEPLFLEQYLDEQADVLLSHTFNTHIQRTQLIEFGQLASFTNGISPLHFLLMTETLVELGFEWCIFTATDPLHALMRRLGLRPQVIAEADPSRIPQAGTIWGTYYQHQPRILAGNLQQGLTLLRAQRQGLTNKVIGG</sequence>
<dbReference type="InterPro" id="IPR022050">
    <property type="entry name" value="T_hemolysin"/>
</dbReference>
<dbReference type="eggNOG" id="ENOG5032S9B">
    <property type="taxonomic scope" value="Bacteria"/>
</dbReference>
<proteinExistence type="predicted"/>
<evidence type="ECO:0000313" key="2">
    <source>
        <dbReference type="Proteomes" id="UP000016570"/>
    </source>
</evidence>
<dbReference type="EMBL" id="BATJ01000011">
    <property type="protein sequence ID" value="GAD68162.1"/>
    <property type="molecule type" value="Genomic_DNA"/>
</dbReference>
<dbReference type="AlphaFoldDB" id="U3A492"/>
<evidence type="ECO:0000313" key="1">
    <source>
        <dbReference type="EMBL" id="GAD68162.1"/>
    </source>
</evidence>